<keyword evidence="1" id="KW-0614">Plasmid</keyword>
<geneLocation type="plasmid" evidence="1">
    <name>pNK546-KPC</name>
</geneLocation>
<organism evidence="1">
    <name type="scientific">Pseudomonas aeruginosa</name>
    <dbReference type="NCBI Taxonomy" id="287"/>
    <lineage>
        <taxon>Bacteria</taxon>
        <taxon>Pseudomonadati</taxon>
        <taxon>Pseudomonadota</taxon>
        <taxon>Gammaproteobacteria</taxon>
        <taxon>Pseudomonadales</taxon>
        <taxon>Pseudomonadaceae</taxon>
        <taxon>Pseudomonas</taxon>
    </lineage>
</organism>
<dbReference type="EMBL" id="MN433457">
    <property type="protein sequence ID" value="QFX78482.1"/>
    <property type="molecule type" value="Genomic_DNA"/>
</dbReference>
<name>A0A5P9WAJ3_PSEAI</name>
<dbReference type="AlphaFoldDB" id="A0A5P9WAJ3"/>
<reference evidence="1" key="1">
    <citation type="submission" date="2019-09" db="EMBL/GenBank/DDBJ databases">
        <authorList>
            <person name="Li Z."/>
        </authorList>
    </citation>
    <scope>NUCLEOTIDE SEQUENCE</scope>
    <source>
        <strain evidence="1">PAB546</strain>
        <plasmid evidence="1">pNK546-KPC</plasmid>
    </source>
</reference>
<accession>A0A5P9WAJ3</accession>
<protein>
    <submittedName>
        <fullName evidence="1">Uncharacterized protein</fullName>
    </submittedName>
</protein>
<sequence>MYTRFRFTLEQSLSLALTIFRPIHLEDWHALGTAHENPVFLKGNHRQSQLPLKGIRYQKSKPWTDVIKAAPRRVSQLTEFRQIQHAGLVVIVIASSWSPETMMGLGYCASRAPHDSGVDAGSCGSGMWARPIRCC</sequence>
<evidence type="ECO:0000313" key="1">
    <source>
        <dbReference type="EMBL" id="QFX78482.1"/>
    </source>
</evidence>
<proteinExistence type="predicted"/>
<gene>
    <name evidence="1" type="ORF">pNK546KPC_0272</name>
</gene>